<dbReference type="EMBL" id="OIVN01000511">
    <property type="protein sequence ID" value="SPC81372.1"/>
    <property type="molecule type" value="Genomic_DNA"/>
</dbReference>
<comment type="subcellular location">
    <subcellularLocation>
        <location evidence="1">Membrane</location>
        <topology evidence="1">Multi-pass membrane protein</topology>
    </subcellularLocation>
</comment>
<dbReference type="PANTHER" id="PTHR22601">
    <property type="entry name" value="ISP4 LIKE PROTEIN"/>
    <property type="match status" value="1"/>
</dbReference>
<keyword evidence="7 9" id="KW-1133">Transmembrane helix</keyword>
<keyword evidence="3" id="KW-0813">Transport</keyword>
<organism evidence="10">
    <name type="scientific">Fagus sylvatica</name>
    <name type="common">Beechnut</name>
    <dbReference type="NCBI Taxonomy" id="28930"/>
    <lineage>
        <taxon>Eukaryota</taxon>
        <taxon>Viridiplantae</taxon>
        <taxon>Streptophyta</taxon>
        <taxon>Embryophyta</taxon>
        <taxon>Tracheophyta</taxon>
        <taxon>Spermatophyta</taxon>
        <taxon>Magnoliopsida</taxon>
        <taxon>eudicotyledons</taxon>
        <taxon>Gunneridae</taxon>
        <taxon>Pentapetalae</taxon>
        <taxon>rosids</taxon>
        <taxon>fabids</taxon>
        <taxon>Fagales</taxon>
        <taxon>Fagaceae</taxon>
        <taxon>Fagus</taxon>
    </lineage>
</organism>
<feature type="transmembrane region" description="Helical" evidence="9">
    <location>
        <begin position="160"/>
        <end position="182"/>
    </location>
</feature>
<accession>A0A2N9F2P1</accession>
<feature type="transmembrane region" description="Helical" evidence="9">
    <location>
        <begin position="83"/>
        <end position="101"/>
    </location>
</feature>
<gene>
    <name evidence="10" type="ORF">FSB_LOCUS9254</name>
</gene>
<keyword evidence="6" id="KW-0653">Protein transport</keyword>
<comment type="similarity">
    <text evidence="2">Belongs to the oligopeptide OPT transporter (TC 2.A.67.1) family.</text>
</comment>
<keyword evidence="4 9" id="KW-0812">Transmembrane</keyword>
<evidence type="ECO:0000256" key="2">
    <source>
        <dbReference type="ARBA" id="ARBA00005484"/>
    </source>
</evidence>
<keyword evidence="8 9" id="KW-0472">Membrane</keyword>
<protein>
    <recommendedName>
        <fullName evidence="11">Oligopeptide transporter</fullName>
    </recommendedName>
</protein>
<dbReference type="GO" id="GO:0016020">
    <property type="term" value="C:membrane"/>
    <property type="evidence" value="ECO:0007669"/>
    <property type="project" value="UniProtKB-SubCell"/>
</dbReference>
<evidence type="ECO:0000256" key="7">
    <source>
        <dbReference type="ARBA" id="ARBA00022989"/>
    </source>
</evidence>
<dbReference type="InterPro" id="IPR004813">
    <property type="entry name" value="OPT"/>
</dbReference>
<dbReference type="AlphaFoldDB" id="A0A2N9F2P1"/>
<evidence type="ECO:0008006" key="11">
    <source>
        <dbReference type="Google" id="ProtNLM"/>
    </source>
</evidence>
<keyword evidence="5" id="KW-0571">Peptide transport</keyword>
<evidence type="ECO:0000313" key="10">
    <source>
        <dbReference type="EMBL" id="SPC81372.1"/>
    </source>
</evidence>
<feature type="transmembrane region" description="Helical" evidence="9">
    <location>
        <begin position="113"/>
        <end position="140"/>
    </location>
</feature>
<reference evidence="10" key="1">
    <citation type="submission" date="2018-02" db="EMBL/GenBank/DDBJ databases">
        <authorList>
            <person name="Cohen D.B."/>
            <person name="Kent A.D."/>
        </authorList>
    </citation>
    <scope>NUCLEOTIDE SEQUENCE</scope>
</reference>
<dbReference type="InterPro" id="IPR004648">
    <property type="entry name" value="Oligpept_transpt"/>
</dbReference>
<evidence type="ECO:0000256" key="4">
    <source>
        <dbReference type="ARBA" id="ARBA00022692"/>
    </source>
</evidence>
<evidence type="ECO:0000256" key="6">
    <source>
        <dbReference type="ARBA" id="ARBA00022927"/>
    </source>
</evidence>
<evidence type="ECO:0000256" key="5">
    <source>
        <dbReference type="ARBA" id="ARBA00022856"/>
    </source>
</evidence>
<evidence type="ECO:0000256" key="9">
    <source>
        <dbReference type="SAM" id="Phobius"/>
    </source>
</evidence>
<sequence length="219" mass="23936">MTISSLNQPRQPRQQLELTKSTIAPFDGELVRSTIAASPSFLAGPPLLASFDGELARSTIAAAASLVPLQCVRIFGNLGTYTAINWFFLGGAIAPILVWLATKAFPQQEWIRLINMLVLIGATGSMPLATAVNYTSWIVVGFLSGFVVYRYKPNWWRHHNYVLSGTLDAGLAFMAVLIYFCLNLEEVKLEWWGNELDGCLLASCPSAKGVVVDGCPGFY</sequence>
<dbReference type="GO" id="GO:0035673">
    <property type="term" value="F:oligopeptide transmembrane transporter activity"/>
    <property type="evidence" value="ECO:0007669"/>
    <property type="project" value="InterPro"/>
</dbReference>
<dbReference type="GO" id="GO:0015031">
    <property type="term" value="P:protein transport"/>
    <property type="evidence" value="ECO:0007669"/>
    <property type="project" value="UniProtKB-KW"/>
</dbReference>
<name>A0A2N9F2P1_FAGSY</name>
<dbReference type="Pfam" id="PF03169">
    <property type="entry name" value="OPT"/>
    <property type="match status" value="1"/>
</dbReference>
<evidence type="ECO:0000256" key="8">
    <source>
        <dbReference type="ARBA" id="ARBA00023136"/>
    </source>
</evidence>
<evidence type="ECO:0000256" key="1">
    <source>
        <dbReference type="ARBA" id="ARBA00004141"/>
    </source>
</evidence>
<evidence type="ECO:0000256" key="3">
    <source>
        <dbReference type="ARBA" id="ARBA00022448"/>
    </source>
</evidence>
<proteinExistence type="inferred from homology"/>